<dbReference type="Gene3D" id="3.80.10.10">
    <property type="entry name" value="Ribonuclease Inhibitor"/>
    <property type="match status" value="2"/>
</dbReference>
<dbReference type="InterPro" id="IPR011990">
    <property type="entry name" value="TPR-like_helical_dom_sf"/>
</dbReference>
<dbReference type="InterPro" id="IPR032675">
    <property type="entry name" value="LRR_dom_sf"/>
</dbReference>
<dbReference type="EMBL" id="LK023320">
    <property type="protein sequence ID" value="CDS06431.1"/>
    <property type="molecule type" value="Genomic_DNA"/>
</dbReference>
<sequence>MVSYSIWRHLCQQPTLIASAEKYKQLVYDSTTELVQPIQCIVTALDRRALALSKCASYDAALRDANLMQQLSPFSAIGYLREASIYSEQGKQRHVMDICNQAQDIVDPKDVHYATLQQVKKDAEQRQNIRIDFISQLPVDIVHTTLIPMFMKHSTLHPLDRCEYLYVSNQWRDRIVQCCDGFEFHIDNEDFVILKRCPQLLTFRNMQLHWISTNLEKDTINHFISALKLVSNTLMDLEIDLRNGPELSLSNMLLTCPNLVSLDMMYPADIDLTRIPTMPKLETLYISDPQEDITSDKVMEMLQRCPSLKKLELGPCSDIESALVASDYCPSLKHLELSIHRRGVDISCSGLDRACEEQGITHLSITSPREAAEILEDGSSILNKYQRTLQQITWDIEPDTEDDIYNIQYPQLKKLCLEYSGWWIPRNAPMLEELSITSDTIHVDPAVLDMIPPNLKKLELQLDKAPFLLDKVPLAKYLDRFSHQSQLHQLDIYMNKHDHVEDVLDAICRLHQLQRLMISITDFCNLSEMVRFFDKLSRGCTQLSCLEIRCTNALSAAAMDAVKRLENLKQLSFSISCSSSNGSIWDVIQTIPQLECIRIYPAYASNNDHIKRLIQHRPDIKIIVSNSFQRFKTFSTRNSL</sequence>
<accession>A0A077WFN0</accession>
<name>A0A077WFN0_9FUNG</name>
<dbReference type="PANTHER" id="PTHR13318">
    <property type="entry name" value="PARTNER OF PAIRED, ISOFORM B-RELATED"/>
    <property type="match status" value="1"/>
</dbReference>
<dbReference type="GO" id="GO:0019005">
    <property type="term" value="C:SCF ubiquitin ligase complex"/>
    <property type="evidence" value="ECO:0007669"/>
    <property type="project" value="TreeGrafter"/>
</dbReference>
<dbReference type="GO" id="GO:0031146">
    <property type="term" value="P:SCF-dependent proteasomal ubiquitin-dependent protein catabolic process"/>
    <property type="evidence" value="ECO:0007669"/>
    <property type="project" value="TreeGrafter"/>
</dbReference>
<gene>
    <name evidence="1" type="ORF">LRAMOSA08959</name>
</gene>
<reference evidence="1" key="1">
    <citation type="journal article" date="2014" name="Genome Announc.">
        <title>De novo whole-genome sequence and genome annotation of Lichtheimia ramosa.</title>
        <authorList>
            <person name="Linde J."/>
            <person name="Schwartze V."/>
            <person name="Binder U."/>
            <person name="Lass-Florl C."/>
            <person name="Voigt K."/>
            <person name="Horn F."/>
        </authorList>
    </citation>
    <scope>NUCLEOTIDE SEQUENCE</scope>
    <source>
        <strain evidence="1">JMRC FSU:6197</strain>
    </source>
</reference>
<proteinExistence type="predicted"/>
<protein>
    <recommendedName>
        <fullName evidence="2">F-box domain-containing protein</fullName>
    </recommendedName>
</protein>
<organism evidence="1">
    <name type="scientific">Lichtheimia ramosa</name>
    <dbReference type="NCBI Taxonomy" id="688394"/>
    <lineage>
        <taxon>Eukaryota</taxon>
        <taxon>Fungi</taxon>
        <taxon>Fungi incertae sedis</taxon>
        <taxon>Mucoromycota</taxon>
        <taxon>Mucoromycotina</taxon>
        <taxon>Mucoromycetes</taxon>
        <taxon>Mucorales</taxon>
        <taxon>Lichtheimiaceae</taxon>
        <taxon>Lichtheimia</taxon>
    </lineage>
</organism>
<dbReference type="Gene3D" id="1.25.40.10">
    <property type="entry name" value="Tetratricopeptide repeat domain"/>
    <property type="match status" value="1"/>
</dbReference>
<evidence type="ECO:0008006" key="2">
    <source>
        <dbReference type="Google" id="ProtNLM"/>
    </source>
</evidence>
<dbReference type="SUPFAM" id="SSF52058">
    <property type="entry name" value="L domain-like"/>
    <property type="match status" value="1"/>
</dbReference>
<dbReference type="SUPFAM" id="SSF48452">
    <property type="entry name" value="TPR-like"/>
    <property type="match status" value="1"/>
</dbReference>
<evidence type="ECO:0000313" key="1">
    <source>
        <dbReference type="EMBL" id="CDS06431.1"/>
    </source>
</evidence>
<dbReference type="OrthoDB" id="2264969at2759"/>
<dbReference type="AlphaFoldDB" id="A0A077WFN0"/>